<organism evidence="2 3">
    <name type="scientific">Futiania mangrovi</name>
    <dbReference type="NCBI Taxonomy" id="2959716"/>
    <lineage>
        <taxon>Bacteria</taxon>
        <taxon>Pseudomonadati</taxon>
        <taxon>Pseudomonadota</taxon>
        <taxon>Alphaproteobacteria</taxon>
        <taxon>Futianiales</taxon>
        <taxon>Futianiaceae</taxon>
        <taxon>Futiania</taxon>
    </lineage>
</organism>
<evidence type="ECO:0000313" key="3">
    <source>
        <dbReference type="Proteomes" id="UP001055804"/>
    </source>
</evidence>
<sequence>MTQKQPDWDTRYRAGGGALFGTAPNEYLRTSLARGRFRPATALCLADGDGRNGRWLAKRGLAVTAVDISKVATGQAHASDTKAGNGVERIVANLKDWQPEAGQTWDLVCLIYLQGPPALRRKAIETGLNALAPGGLFVLEGFAGTPDADAPLGPDDADKRFQPGDLPPLPADVMLLEETRGLVRLDEGERHAGMARVLRLTARRAA</sequence>
<dbReference type="InterPro" id="IPR041698">
    <property type="entry name" value="Methyltransf_25"/>
</dbReference>
<dbReference type="GO" id="GO:0008168">
    <property type="term" value="F:methyltransferase activity"/>
    <property type="evidence" value="ECO:0007669"/>
    <property type="project" value="UniProtKB-KW"/>
</dbReference>
<dbReference type="SUPFAM" id="SSF53335">
    <property type="entry name" value="S-adenosyl-L-methionine-dependent methyltransferases"/>
    <property type="match status" value="1"/>
</dbReference>
<evidence type="ECO:0000259" key="1">
    <source>
        <dbReference type="Pfam" id="PF13649"/>
    </source>
</evidence>
<dbReference type="EMBL" id="JAMZFT010000003">
    <property type="protein sequence ID" value="MCP1337370.1"/>
    <property type="molecule type" value="Genomic_DNA"/>
</dbReference>
<dbReference type="Gene3D" id="3.40.50.150">
    <property type="entry name" value="Vaccinia Virus protein VP39"/>
    <property type="match status" value="1"/>
</dbReference>
<name>A0A9J6PMS9_9PROT</name>
<dbReference type="AlphaFoldDB" id="A0A9J6PMS9"/>
<reference evidence="2" key="1">
    <citation type="submission" date="2022-06" db="EMBL/GenBank/DDBJ databases">
        <title>Isolation and Genomics of Futiania mangrovii gen. nov., sp. nov., a Rare and Metabolically-versatile member in the Class Alphaproteobacteria.</title>
        <authorList>
            <person name="Liu L."/>
            <person name="Huang W.-C."/>
            <person name="Pan J."/>
            <person name="Li J."/>
            <person name="Huang Y."/>
            <person name="Du H."/>
            <person name="Liu Y."/>
            <person name="Li M."/>
        </authorList>
    </citation>
    <scope>NUCLEOTIDE SEQUENCE</scope>
    <source>
        <strain evidence="2">FT118</strain>
    </source>
</reference>
<keyword evidence="2" id="KW-0808">Transferase</keyword>
<dbReference type="RefSeq" id="WP_269333338.1">
    <property type="nucleotide sequence ID" value="NZ_JAMZFT010000003.1"/>
</dbReference>
<dbReference type="Proteomes" id="UP001055804">
    <property type="component" value="Unassembled WGS sequence"/>
</dbReference>
<proteinExistence type="predicted"/>
<dbReference type="InterPro" id="IPR029063">
    <property type="entry name" value="SAM-dependent_MTases_sf"/>
</dbReference>
<comment type="caution">
    <text evidence="2">The sequence shown here is derived from an EMBL/GenBank/DDBJ whole genome shotgun (WGS) entry which is preliminary data.</text>
</comment>
<keyword evidence="3" id="KW-1185">Reference proteome</keyword>
<dbReference type="GO" id="GO:0032259">
    <property type="term" value="P:methylation"/>
    <property type="evidence" value="ECO:0007669"/>
    <property type="project" value="UniProtKB-KW"/>
</dbReference>
<dbReference type="Pfam" id="PF13649">
    <property type="entry name" value="Methyltransf_25"/>
    <property type="match status" value="1"/>
</dbReference>
<protein>
    <submittedName>
        <fullName evidence="2">Class I SAM-dependent methyltransferase</fullName>
    </submittedName>
</protein>
<accession>A0A9J6PMS9</accession>
<dbReference type="CDD" id="cd02440">
    <property type="entry name" value="AdoMet_MTases"/>
    <property type="match status" value="1"/>
</dbReference>
<evidence type="ECO:0000313" key="2">
    <source>
        <dbReference type="EMBL" id="MCP1337370.1"/>
    </source>
</evidence>
<feature type="domain" description="Methyltransferase" evidence="1">
    <location>
        <begin position="43"/>
        <end position="135"/>
    </location>
</feature>
<gene>
    <name evidence="2" type="ORF">NJQ99_13185</name>
</gene>
<keyword evidence="2" id="KW-0489">Methyltransferase</keyword>